<name>A0AAD2G5S9_9STRA</name>
<comment type="caution">
    <text evidence="1">The sequence shown here is derived from an EMBL/GenBank/DDBJ whole genome shotgun (WGS) entry which is preliminary data.</text>
</comment>
<keyword evidence="2" id="KW-1185">Reference proteome</keyword>
<organism evidence="1 2">
    <name type="scientific">Cylindrotheca closterium</name>
    <dbReference type="NCBI Taxonomy" id="2856"/>
    <lineage>
        <taxon>Eukaryota</taxon>
        <taxon>Sar</taxon>
        <taxon>Stramenopiles</taxon>
        <taxon>Ochrophyta</taxon>
        <taxon>Bacillariophyta</taxon>
        <taxon>Bacillariophyceae</taxon>
        <taxon>Bacillariophycidae</taxon>
        <taxon>Bacillariales</taxon>
        <taxon>Bacillariaceae</taxon>
        <taxon>Cylindrotheca</taxon>
    </lineage>
</organism>
<evidence type="ECO:0000313" key="2">
    <source>
        <dbReference type="Proteomes" id="UP001295423"/>
    </source>
</evidence>
<sequence>MVLTKKPTAPRGALIPALQQRILLEECISSSRSLVQPNQEVNDKNQILEKLKTIVAPLPDGTSTLFRQQPIKLGLEAEPFANQQYLQGNVVRVAMNLYTSNLRLENDLPSYTVTDPAWKKSYIRQNDGLPDIAKVLQADMDLRDLYRNSIVTYLDDASAELYSNDVDFVELNQLLVQAAEQFDLWLGRIDDAEVKVELQSVLEGKTPKIYKSYYAGFVPPK</sequence>
<dbReference type="AlphaFoldDB" id="A0AAD2G5S9"/>
<protein>
    <submittedName>
        <fullName evidence="1">Uncharacterized protein</fullName>
    </submittedName>
</protein>
<dbReference type="EMBL" id="CAKOGP040002158">
    <property type="protein sequence ID" value="CAJ1963691.1"/>
    <property type="molecule type" value="Genomic_DNA"/>
</dbReference>
<gene>
    <name evidence="1" type="ORF">CYCCA115_LOCUS20278</name>
</gene>
<reference evidence="1" key="1">
    <citation type="submission" date="2023-08" db="EMBL/GenBank/DDBJ databases">
        <authorList>
            <person name="Audoor S."/>
            <person name="Bilcke G."/>
        </authorList>
    </citation>
    <scope>NUCLEOTIDE SEQUENCE</scope>
</reference>
<dbReference type="Proteomes" id="UP001295423">
    <property type="component" value="Unassembled WGS sequence"/>
</dbReference>
<proteinExistence type="predicted"/>
<accession>A0AAD2G5S9</accession>
<evidence type="ECO:0000313" key="1">
    <source>
        <dbReference type="EMBL" id="CAJ1963691.1"/>
    </source>
</evidence>